<dbReference type="CDD" id="cd00118">
    <property type="entry name" value="LysM"/>
    <property type="match status" value="1"/>
</dbReference>
<dbReference type="PANTHER" id="PTHR20932:SF13">
    <property type="entry name" value="LD36653P"/>
    <property type="match status" value="1"/>
</dbReference>
<accession>A0ABD6EWZ2</accession>
<evidence type="ECO:0000259" key="3">
    <source>
        <dbReference type="PROSITE" id="PS51782"/>
    </source>
</evidence>
<dbReference type="InterPro" id="IPR045030">
    <property type="entry name" value="LYSM1-4"/>
</dbReference>
<feature type="region of interest" description="Disordered" evidence="1">
    <location>
        <begin position="112"/>
        <end position="137"/>
    </location>
</feature>
<sequence length="295" mass="33161">MLEDDRTDGGEVSGVEAIELRSRNSKNNESFSLADGAKTLADKIIVERKLRPGDTVNKISLQYSVPISEIKRANNLLADQDIFGLSVIKIPVSRLRKELDFEHERHLLKNDSPVSVNTASEDDHHGDSADDTDDESEVKCLVKEGKKEKKIVEKIFAKTDASVAHVRETMARTPSAEGNFHFVDATSPEHIPRVCCFYSIWLLVICVILMFVVIPLILTFFEENQAAAESGNSNSVFILRKVVRTLGFSSLQKHLFVQPLCTVYSDRLMGAKRKRYNVSHISYLNIYSIMTALME</sequence>
<dbReference type="Gene3D" id="3.10.350.10">
    <property type="entry name" value="LysM domain"/>
    <property type="match status" value="1"/>
</dbReference>
<keyword evidence="2" id="KW-1133">Transmembrane helix</keyword>
<feature type="domain" description="LysM" evidence="3">
    <location>
        <begin position="46"/>
        <end position="90"/>
    </location>
</feature>
<keyword evidence="2" id="KW-0472">Membrane</keyword>
<evidence type="ECO:0000313" key="5">
    <source>
        <dbReference type="Proteomes" id="UP001608902"/>
    </source>
</evidence>
<dbReference type="AlphaFoldDB" id="A0ABD6EWZ2"/>
<evidence type="ECO:0000256" key="1">
    <source>
        <dbReference type="SAM" id="MobiDB-lite"/>
    </source>
</evidence>
<gene>
    <name evidence="4" type="ORF">AB6A40_010346</name>
</gene>
<keyword evidence="5" id="KW-1185">Reference proteome</keyword>
<evidence type="ECO:0000313" key="4">
    <source>
        <dbReference type="EMBL" id="MFH4983637.1"/>
    </source>
</evidence>
<proteinExistence type="predicted"/>
<dbReference type="PROSITE" id="PS51782">
    <property type="entry name" value="LYSM"/>
    <property type="match status" value="1"/>
</dbReference>
<evidence type="ECO:0000256" key="2">
    <source>
        <dbReference type="SAM" id="Phobius"/>
    </source>
</evidence>
<comment type="caution">
    <text evidence="4">The sequence shown here is derived from an EMBL/GenBank/DDBJ whole genome shotgun (WGS) entry which is preliminary data.</text>
</comment>
<dbReference type="PANTHER" id="PTHR20932">
    <property type="entry name" value="LYSM AND PUTATIVE PEPTIDOGLYCAN-BINDING DOMAIN-CONTAINING PROTEIN"/>
    <property type="match status" value="1"/>
</dbReference>
<dbReference type="Pfam" id="PF01476">
    <property type="entry name" value="LysM"/>
    <property type="match status" value="1"/>
</dbReference>
<organism evidence="4 5">
    <name type="scientific">Gnathostoma spinigerum</name>
    <dbReference type="NCBI Taxonomy" id="75299"/>
    <lineage>
        <taxon>Eukaryota</taxon>
        <taxon>Metazoa</taxon>
        <taxon>Ecdysozoa</taxon>
        <taxon>Nematoda</taxon>
        <taxon>Chromadorea</taxon>
        <taxon>Rhabditida</taxon>
        <taxon>Spirurina</taxon>
        <taxon>Gnathostomatomorpha</taxon>
        <taxon>Gnathostomatoidea</taxon>
        <taxon>Gnathostomatidae</taxon>
        <taxon>Gnathostoma</taxon>
    </lineage>
</organism>
<name>A0ABD6EWZ2_9BILA</name>
<keyword evidence="2" id="KW-0812">Transmembrane</keyword>
<dbReference type="Proteomes" id="UP001608902">
    <property type="component" value="Unassembled WGS sequence"/>
</dbReference>
<dbReference type="EMBL" id="JBGFUD010013145">
    <property type="protein sequence ID" value="MFH4983637.1"/>
    <property type="molecule type" value="Genomic_DNA"/>
</dbReference>
<dbReference type="InterPro" id="IPR018392">
    <property type="entry name" value="LysM"/>
</dbReference>
<dbReference type="SMART" id="SM00257">
    <property type="entry name" value="LysM"/>
    <property type="match status" value="1"/>
</dbReference>
<protein>
    <recommendedName>
        <fullName evidence="3">LysM domain-containing protein</fullName>
    </recommendedName>
</protein>
<reference evidence="4 5" key="1">
    <citation type="submission" date="2024-08" db="EMBL/GenBank/DDBJ databases">
        <title>Gnathostoma spinigerum genome.</title>
        <authorList>
            <person name="Gonzalez-Bertolin B."/>
            <person name="Monzon S."/>
            <person name="Zaballos A."/>
            <person name="Jimenez P."/>
            <person name="Dekumyoy P."/>
            <person name="Varona S."/>
            <person name="Cuesta I."/>
            <person name="Sumanam S."/>
            <person name="Adisakwattana P."/>
            <person name="Gasser R.B."/>
            <person name="Hernandez-Gonzalez A."/>
            <person name="Young N.D."/>
            <person name="Perteguer M.J."/>
        </authorList>
    </citation>
    <scope>NUCLEOTIDE SEQUENCE [LARGE SCALE GENOMIC DNA]</scope>
    <source>
        <strain evidence="4">AL3</strain>
        <tissue evidence="4">Liver</tissue>
    </source>
</reference>
<dbReference type="InterPro" id="IPR036779">
    <property type="entry name" value="LysM_dom_sf"/>
</dbReference>
<feature type="transmembrane region" description="Helical" evidence="2">
    <location>
        <begin position="198"/>
        <end position="221"/>
    </location>
</feature>